<organism evidence="1 2">
    <name type="scientific">Photorhabdus temperata subsp. temperata Meg1</name>
    <dbReference type="NCBI Taxonomy" id="1393735"/>
    <lineage>
        <taxon>Bacteria</taxon>
        <taxon>Pseudomonadati</taxon>
        <taxon>Pseudomonadota</taxon>
        <taxon>Gammaproteobacteria</taxon>
        <taxon>Enterobacterales</taxon>
        <taxon>Morganellaceae</taxon>
        <taxon>Photorhabdus</taxon>
    </lineage>
</organism>
<comment type="caution">
    <text evidence="1">The sequence shown here is derived from an EMBL/GenBank/DDBJ whole genome shotgun (WGS) entry which is preliminary data.</text>
</comment>
<evidence type="ECO:0000313" key="1">
    <source>
        <dbReference type="EMBL" id="KER03310.1"/>
    </source>
</evidence>
<dbReference type="AlphaFoldDB" id="A0A081RXA7"/>
<gene>
    <name evidence="1" type="ORF">MEG1DRAFT_01988</name>
</gene>
<name>A0A081RXA7_PHOTE</name>
<reference evidence="1 2" key="1">
    <citation type="submission" date="2014-03" db="EMBL/GenBank/DDBJ databases">
        <title>Draft Genome of Photorhabdus temperata Meg1.</title>
        <authorList>
            <person name="Hurst S.G.IV."/>
            <person name="Morris K."/>
            <person name="Thomas K."/>
            <person name="Tisa L.S."/>
        </authorList>
    </citation>
    <scope>NUCLEOTIDE SEQUENCE [LARGE SCALE GENOMIC DNA]</scope>
    <source>
        <strain evidence="1 2">Meg1</strain>
    </source>
</reference>
<dbReference type="EMBL" id="JGVH01000031">
    <property type="protein sequence ID" value="KER03310.1"/>
    <property type="molecule type" value="Genomic_DNA"/>
</dbReference>
<accession>A0A081RXA7</accession>
<evidence type="ECO:0000313" key="2">
    <source>
        <dbReference type="Proteomes" id="UP000028002"/>
    </source>
</evidence>
<protein>
    <submittedName>
        <fullName evidence="1">Uncharacterized protein</fullName>
    </submittedName>
</protein>
<proteinExistence type="predicted"/>
<dbReference type="Proteomes" id="UP000028002">
    <property type="component" value="Unassembled WGS sequence"/>
</dbReference>
<sequence length="29" mass="3357">MTWQPDAPLNAIPVLLVYNEKKVECDLQK</sequence>